<evidence type="ECO:0000313" key="2">
    <source>
        <dbReference type="Proteomes" id="UP000095765"/>
    </source>
</evidence>
<proteinExistence type="predicted"/>
<name>A0A174T4G1_9FIRM</name>
<protein>
    <recommendedName>
        <fullName evidence="3">ArpU family transcriptional regulator</fullName>
    </recommendedName>
</protein>
<dbReference type="Proteomes" id="UP000095765">
    <property type="component" value="Unassembled WGS sequence"/>
</dbReference>
<sequence length="143" mass="16788">MKEPTKAEIMLEQVTKSNKLMKQLQLCKDHPIPPLRLDLRPSTKSIKAFQENVQVRIDQLTAQREKAVALVRQIPDGEARLVLQLRYGLLDNATKKTPWLDVPALMNYEMETIYRRHRKGIDYLNMLLENEVKFDVEARKPEY</sequence>
<dbReference type="AlphaFoldDB" id="A0A174T4G1"/>
<accession>A0A174T4G1</accession>
<gene>
    <name evidence="1" type="ORF">ERS852551_02904</name>
</gene>
<dbReference type="RefSeq" id="WP_055245775.1">
    <property type="nucleotide sequence ID" value="NZ_CABIWA010000017.1"/>
</dbReference>
<dbReference type="EMBL" id="CZBE01000023">
    <property type="protein sequence ID" value="CUQ05004.1"/>
    <property type="molecule type" value="Genomic_DNA"/>
</dbReference>
<evidence type="ECO:0008006" key="3">
    <source>
        <dbReference type="Google" id="ProtNLM"/>
    </source>
</evidence>
<organism evidence="1 2">
    <name type="scientific">Anaerotruncus colihominis</name>
    <dbReference type="NCBI Taxonomy" id="169435"/>
    <lineage>
        <taxon>Bacteria</taxon>
        <taxon>Bacillati</taxon>
        <taxon>Bacillota</taxon>
        <taxon>Clostridia</taxon>
        <taxon>Eubacteriales</taxon>
        <taxon>Oscillospiraceae</taxon>
        <taxon>Anaerotruncus</taxon>
    </lineage>
</organism>
<reference evidence="1 2" key="1">
    <citation type="submission" date="2015-09" db="EMBL/GenBank/DDBJ databases">
        <authorList>
            <consortium name="Pathogen Informatics"/>
        </authorList>
    </citation>
    <scope>NUCLEOTIDE SEQUENCE [LARGE SCALE GENOMIC DNA]</scope>
    <source>
        <strain evidence="1 2">2789STDY5834939</strain>
    </source>
</reference>
<evidence type="ECO:0000313" key="1">
    <source>
        <dbReference type="EMBL" id="CUQ05004.1"/>
    </source>
</evidence>
<dbReference type="OrthoDB" id="1847127at2"/>